<proteinExistence type="inferred from homology"/>
<evidence type="ECO:0000256" key="7">
    <source>
        <dbReference type="ARBA" id="ARBA00023136"/>
    </source>
</evidence>
<feature type="transmembrane region" description="Helical" evidence="8">
    <location>
        <begin position="315"/>
        <end position="336"/>
    </location>
</feature>
<dbReference type="NCBIfam" id="TIGR00711">
    <property type="entry name" value="efflux_EmrB"/>
    <property type="match status" value="1"/>
</dbReference>
<dbReference type="AlphaFoldDB" id="S9ZMX4"/>
<name>S9ZMX4_9RHOO</name>
<keyword evidence="11" id="KW-1185">Reference proteome</keyword>
<gene>
    <name evidence="10" type="ORF">M622_05235</name>
</gene>
<protein>
    <recommendedName>
        <fullName evidence="9">Major facilitator superfamily (MFS) profile domain-containing protein</fullName>
    </recommendedName>
</protein>
<dbReference type="Proteomes" id="UP000015455">
    <property type="component" value="Unassembled WGS sequence"/>
</dbReference>
<evidence type="ECO:0000313" key="10">
    <source>
        <dbReference type="EMBL" id="EPZ14862.1"/>
    </source>
</evidence>
<dbReference type="OrthoDB" id="9807274at2"/>
<feature type="transmembrane region" description="Helical" evidence="8">
    <location>
        <begin position="419"/>
        <end position="436"/>
    </location>
</feature>
<reference evidence="10 11" key="1">
    <citation type="submission" date="2013-06" db="EMBL/GenBank/DDBJ databases">
        <title>Draft genome sequence of Thauera terpenica.</title>
        <authorList>
            <person name="Liu B."/>
            <person name="Frostegard A.H."/>
            <person name="Shapleigh J.P."/>
        </authorList>
    </citation>
    <scope>NUCLEOTIDE SEQUENCE [LARGE SCALE GENOMIC DNA]</scope>
    <source>
        <strain evidence="10 11">58Eu</strain>
    </source>
</reference>
<dbReference type="EMBL" id="ATJV01000070">
    <property type="protein sequence ID" value="EPZ14862.1"/>
    <property type="molecule type" value="Genomic_DNA"/>
</dbReference>
<feature type="transmembrane region" description="Helical" evidence="8">
    <location>
        <begin position="375"/>
        <end position="398"/>
    </location>
</feature>
<dbReference type="PRINTS" id="PR01036">
    <property type="entry name" value="TCRTETB"/>
</dbReference>
<dbReference type="RefSeq" id="WP_021250204.1">
    <property type="nucleotide sequence ID" value="NZ_ATJV01000070.1"/>
</dbReference>
<accession>S9ZMX4</accession>
<keyword evidence="6 8" id="KW-1133">Transmembrane helix</keyword>
<comment type="caution">
    <text evidence="10">The sequence shown here is derived from an EMBL/GenBank/DDBJ whole genome shotgun (WGS) entry which is preliminary data.</text>
</comment>
<organism evidence="10 11">
    <name type="scientific">Thauera terpenica 58Eu</name>
    <dbReference type="NCBI Taxonomy" id="1348657"/>
    <lineage>
        <taxon>Bacteria</taxon>
        <taxon>Pseudomonadati</taxon>
        <taxon>Pseudomonadota</taxon>
        <taxon>Betaproteobacteria</taxon>
        <taxon>Rhodocyclales</taxon>
        <taxon>Zoogloeaceae</taxon>
        <taxon>Thauera</taxon>
    </lineage>
</organism>
<dbReference type="SUPFAM" id="SSF103473">
    <property type="entry name" value="MFS general substrate transporter"/>
    <property type="match status" value="1"/>
</dbReference>
<dbReference type="eggNOG" id="COG2814">
    <property type="taxonomic scope" value="Bacteria"/>
</dbReference>
<feature type="transmembrane region" description="Helical" evidence="8">
    <location>
        <begin position="157"/>
        <end position="176"/>
    </location>
</feature>
<dbReference type="PATRIC" id="fig|1348657.5.peg.2803"/>
<feature type="transmembrane region" description="Helical" evidence="8">
    <location>
        <begin position="63"/>
        <end position="83"/>
    </location>
</feature>
<dbReference type="PANTHER" id="PTHR42718">
    <property type="entry name" value="MAJOR FACILITATOR SUPERFAMILY MULTIDRUG TRANSPORTER MFSC"/>
    <property type="match status" value="1"/>
</dbReference>
<feature type="transmembrane region" description="Helical" evidence="8">
    <location>
        <begin position="448"/>
        <end position="469"/>
    </location>
</feature>
<keyword evidence="7 8" id="KW-0472">Membrane</keyword>
<evidence type="ECO:0000256" key="8">
    <source>
        <dbReference type="SAM" id="Phobius"/>
    </source>
</evidence>
<feature type="transmembrane region" description="Helical" evidence="8">
    <location>
        <begin position="284"/>
        <end position="303"/>
    </location>
</feature>
<dbReference type="Gene3D" id="1.20.1250.20">
    <property type="entry name" value="MFS general substrate transporter like domains"/>
    <property type="match status" value="2"/>
</dbReference>
<keyword evidence="3" id="KW-0813">Transport</keyword>
<dbReference type="InterPro" id="IPR036259">
    <property type="entry name" value="MFS_trans_sf"/>
</dbReference>
<dbReference type="PROSITE" id="PS50850">
    <property type="entry name" value="MFS"/>
    <property type="match status" value="1"/>
</dbReference>
<dbReference type="GO" id="GO:0005886">
    <property type="term" value="C:plasma membrane"/>
    <property type="evidence" value="ECO:0007669"/>
    <property type="project" value="UniProtKB-SubCell"/>
</dbReference>
<feature type="domain" description="Major facilitator superfamily (MFS) profile" evidence="9">
    <location>
        <begin position="25"/>
        <end position="476"/>
    </location>
</feature>
<evidence type="ECO:0000313" key="11">
    <source>
        <dbReference type="Proteomes" id="UP000015455"/>
    </source>
</evidence>
<comment type="similarity">
    <text evidence="2">Belongs to the major facilitator superfamily. EmrB family.</text>
</comment>
<dbReference type="PANTHER" id="PTHR42718:SF9">
    <property type="entry name" value="MAJOR FACILITATOR SUPERFAMILY MULTIDRUG TRANSPORTER MFSC"/>
    <property type="match status" value="1"/>
</dbReference>
<feature type="transmembrane region" description="Helical" evidence="8">
    <location>
        <begin position="216"/>
        <end position="236"/>
    </location>
</feature>
<evidence type="ECO:0000256" key="6">
    <source>
        <dbReference type="ARBA" id="ARBA00022989"/>
    </source>
</evidence>
<dbReference type="Pfam" id="PF07690">
    <property type="entry name" value="MFS_1"/>
    <property type="match status" value="1"/>
</dbReference>
<keyword evidence="5 8" id="KW-0812">Transmembrane</keyword>
<dbReference type="InterPro" id="IPR004638">
    <property type="entry name" value="EmrB-like"/>
</dbReference>
<dbReference type="InterPro" id="IPR011701">
    <property type="entry name" value="MFS"/>
</dbReference>
<comment type="subcellular location">
    <subcellularLocation>
        <location evidence="1">Cell membrane</location>
        <topology evidence="1">Multi-pass membrane protein</topology>
    </subcellularLocation>
</comment>
<evidence type="ECO:0000256" key="1">
    <source>
        <dbReference type="ARBA" id="ARBA00004651"/>
    </source>
</evidence>
<evidence type="ECO:0000256" key="5">
    <source>
        <dbReference type="ARBA" id="ARBA00022692"/>
    </source>
</evidence>
<feature type="transmembrane region" description="Helical" evidence="8">
    <location>
        <begin position="21"/>
        <end position="43"/>
    </location>
</feature>
<feature type="transmembrane region" description="Helical" evidence="8">
    <location>
        <begin position="242"/>
        <end position="263"/>
    </location>
</feature>
<dbReference type="STRING" id="1348657.M622_05235"/>
<feature type="transmembrane region" description="Helical" evidence="8">
    <location>
        <begin position="182"/>
        <end position="204"/>
    </location>
</feature>
<keyword evidence="4" id="KW-1003">Cell membrane</keyword>
<sequence>MRLLPEVPTRAALNRRHGERFKWLALLVVGLGTIAAVLATTSFNVAVPALSKHFGLGQDQVQWAITGFLAALTVAMLPTPWLLDQVGFRRLFLGANLMLGITSLGGALGGMFGGDFGFVVAMRVLQGVAAGLLQPLPMLAVMRLFPAGSQGRAHGMMGFGIVLAPAVAPALAGVLLDRFGWQSIFLMNLPFCLVAGVLGLYLLPRAEATVRQAFDWLGVGILCAGSLLAIDFIASIRQFGLLAPRTLLLIVLVGLCAYGFVLYSRRAAAPIVSLALFSERSFSMATLVTLAYGFGLYASTYLIPVFLQSALGYDATLAGLALLPSGLLLAVVIPLAGVLTDRYSPRWIMVWGLALFGLSFVLFAVRGGAISYAEVIGFSLVGRLGLGLTIPALMVATMARVAPDLLGQASMVSNYSRQFGGVIGVAIVAVFVEWRASVHGTTAPGLFWAYSQAFLLLALAFGLALVAALRMKPRSG</sequence>
<evidence type="ECO:0000259" key="9">
    <source>
        <dbReference type="PROSITE" id="PS50850"/>
    </source>
</evidence>
<dbReference type="GO" id="GO:0022857">
    <property type="term" value="F:transmembrane transporter activity"/>
    <property type="evidence" value="ECO:0007669"/>
    <property type="project" value="InterPro"/>
</dbReference>
<dbReference type="InterPro" id="IPR020846">
    <property type="entry name" value="MFS_dom"/>
</dbReference>
<evidence type="ECO:0000256" key="3">
    <source>
        <dbReference type="ARBA" id="ARBA00022448"/>
    </source>
</evidence>
<feature type="transmembrane region" description="Helical" evidence="8">
    <location>
        <begin position="124"/>
        <end position="145"/>
    </location>
</feature>
<evidence type="ECO:0000256" key="2">
    <source>
        <dbReference type="ARBA" id="ARBA00008537"/>
    </source>
</evidence>
<feature type="transmembrane region" description="Helical" evidence="8">
    <location>
        <begin position="90"/>
        <end position="112"/>
    </location>
</feature>
<evidence type="ECO:0000256" key="4">
    <source>
        <dbReference type="ARBA" id="ARBA00022475"/>
    </source>
</evidence>
<feature type="transmembrane region" description="Helical" evidence="8">
    <location>
        <begin position="348"/>
        <end position="369"/>
    </location>
</feature>